<dbReference type="EMBL" id="UGQM01000001">
    <property type="protein sequence ID" value="STZ46251.1"/>
    <property type="molecule type" value="Genomic_DNA"/>
</dbReference>
<name>A0A378SUG1_9MYCO</name>
<sequence length="144" mass="14568">MTSIRATARQLLGTTLTMGAAGAAGWFVTLQIAEPVPPQPTAQISTAPATHLVTPAAAGTAPQHFERVGQVTATSPHSLTTVNAQGESTTFRITPDTTRIGQSVANGTVVVVGIVQNGVPVATAIADTASIGPDGPPMDYDLPT</sequence>
<reference evidence="1 2" key="1">
    <citation type="submission" date="2018-06" db="EMBL/GenBank/DDBJ databases">
        <authorList>
            <consortium name="Pathogen Informatics"/>
            <person name="Doyle S."/>
        </authorList>
    </citation>
    <scope>NUCLEOTIDE SEQUENCE [LARGE SCALE GENOMIC DNA]</scope>
    <source>
        <strain evidence="1 2">NCTC10742</strain>
    </source>
</reference>
<gene>
    <name evidence="1" type="ORF">NCTC10742_05521</name>
</gene>
<protein>
    <recommendedName>
        <fullName evidence="3">DUF5666 domain-containing protein</fullName>
    </recommendedName>
</protein>
<accession>A0A378SUG1</accession>
<organism evidence="1 2">
    <name type="scientific">Mycolicibacterium gilvum</name>
    <dbReference type="NCBI Taxonomy" id="1804"/>
    <lineage>
        <taxon>Bacteria</taxon>
        <taxon>Bacillati</taxon>
        <taxon>Actinomycetota</taxon>
        <taxon>Actinomycetes</taxon>
        <taxon>Mycobacteriales</taxon>
        <taxon>Mycobacteriaceae</taxon>
        <taxon>Mycolicibacterium</taxon>
    </lineage>
</organism>
<evidence type="ECO:0000313" key="1">
    <source>
        <dbReference type="EMBL" id="STZ46251.1"/>
    </source>
</evidence>
<dbReference type="Proteomes" id="UP000254291">
    <property type="component" value="Unassembled WGS sequence"/>
</dbReference>
<evidence type="ECO:0000313" key="2">
    <source>
        <dbReference type="Proteomes" id="UP000254291"/>
    </source>
</evidence>
<dbReference type="AlphaFoldDB" id="A0A378SUG1"/>
<evidence type="ECO:0008006" key="3">
    <source>
        <dbReference type="Google" id="ProtNLM"/>
    </source>
</evidence>
<proteinExistence type="predicted"/>
<dbReference type="RefSeq" id="WP_115328648.1">
    <property type="nucleotide sequence ID" value="NZ_JACKST010000008.1"/>
</dbReference>